<dbReference type="Gene3D" id="2.50.20.10">
    <property type="entry name" value="Lipoprotein localisation LolA/LolB/LppX"/>
    <property type="match status" value="1"/>
</dbReference>
<dbReference type="GO" id="GO:0044874">
    <property type="term" value="P:lipoprotein localization to outer membrane"/>
    <property type="evidence" value="ECO:0007669"/>
    <property type="project" value="UniProtKB-UniRule"/>
</dbReference>
<gene>
    <name evidence="10 11" type="primary">lolA</name>
    <name evidence="11" type="ORF">GPAL_2467</name>
</gene>
<feature type="chain" id="PRO_5009016181" description="Outer-membrane lipoprotein carrier protein" evidence="10">
    <location>
        <begin position="40"/>
        <end position="233"/>
    </location>
</feature>
<organism evidence="11 12">
    <name type="scientific">Brumicola pallidula DSM 14239 = ACAM 615</name>
    <dbReference type="NCBI Taxonomy" id="1121922"/>
    <lineage>
        <taxon>Bacteria</taxon>
        <taxon>Pseudomonadati</taxon>
        <taxon>Pseudomonadota</taxon>
        <taxon>Gammaproteobacteria</taxon>
        <taxon>Alteromonadales</taxon>
        <taxon>Alteromonadaceae</taxon>
        <taxon>Brumicola</taxon>
    </lineage>
</organism>
<evidence type="ECO:0000256" key="5">
    <source>
        <dbReference type="ARBA" id="ARBA00022448"/>
    </source>
</evidence>
<dbReference type="GO" id="GO:0030288">
    <property type="term" value="C:outer membrane-bounded periplasmic space"/>
    <property type="evidence" value="ECO:0007669"/>
    <property type="project" value="TreeGrafter"/>
</dbReference>
<evidence type="ECO:0000256" key="2">
    <source>
        <dbReference type="ARBA" id="ARBA00007615"/>
    </source>
</evidence>
<comment type="subcellular location">
    <subcellularLocation>
        <location evidence="1 10">Periplasm</location>
    </subcellularLocation>
</comment>
<evidence type="ECO:0000256" key="4">
    <source>
        <dbReference type="ARBA" id="ARBA00014035"/>
    </source>
</evidence>
<evidence type="ECO:0000313" key="12">
    <source>
        <dbReference type="Proteomes" id="UP000006251"/>
    </source>
</evidence>
<dbReference type="STRING" id="1121922.GCA_000428905_03136"/>
<dbReference type="HAMAP" id="MF_00240">
    <property type="entry name" value="LolA"/>
    <property type="match status" value="1"/>
</dbReference>
<evidence type="ECO:0000256" key="9">
    <source>
        <dbReference type="ARBA" id="ARBA00023186"/>
    </source>
</evidence>
<evidence type="ECO:0000256" key="10">
    <source>
        <dbReference type="HAMAP-Rule" id="MF_00240"/>
    </source>
</evidence>
<dbReference type="Proteomes" id="UP000006251">
    <property type="component" value="Unassembled WGS sequence"/>
</dbReference>
<keyword evidence="9 10" id="KW-0143">Chaperone</keyword>
<dbReference type="EMBL" id="BAEQ01000043">
    <property type="protein sequence ID" value="GAC29324.1"/>
    <property type="molecule type" value="Genomic_DNA"/>
</dbReference>
<dbReference type="PANTHER" id="PTHR35869">
    <property type="entry name" value="OUTER-MEMBRANE LIPOPROTEIN CARRIER PROTEIN"/>
    <property type="match status" value="1"/>
</dbReference>
<dbReference type="RefSeq" id="WP_006012048.1">
    <property type="nucleotide sequence ID" value="NZ_AUAV01000017.1"/>
</dbReference>
<comment type="caution">
    <text evidence="11">The sequence shown here is derived from an EMBL/GenBank/DDBJ whole genome shotgun (WGS) entry which is preliminary data.</text>
</comment>
<sequence precursor="true">MLTLVKNKNFSLLKNRLRRLTSSAVIVLSLMTVSSTAISGDAAAQETQNITAKDELKIKLSKLVSYSANFSQSISDISGKELQKSSGTLTLKTPNMLRWETQLPDETLLIADGTTVWNVDPFVEQVTVMQQTSITQNNPLMLLVSDDEKQWNAVTVENKQSRFVVTSKNENANIVALIIEFNGDELTRLQSTDRQQQKSLLVFSNITQNESVSQSLFSFDIPKNYIIDDQRSQ</sequence>
<reference evidence="12" key="1">
    <citation type="journal article" date="2014" name="Environ. Microbiol.">
        <title>Comparative genomics of the marine bacterial genus Glaciecola reveals the high degree of genomic diversity and genomic characteristic for cold adaptation.</title>
        <authorList>
            <person name="Qin Q.L."/>
            <person name="Xie B.B."/>
            <person name="Yu Y."/>
            <person name="Shu Y.L."/>
            <person name="Rong J.C."/>
            <person name="Zhang Y.J."/>
            <person name="Zhao D.L."/>
            <person name="Chen X.L."/>
            <person name="Zhang X.Y."/>
            <person name="Chen B."/>
            <person name="Zhou B.C."/>
            <person name="Zhang Y.Z."/>
        </authorList>
    </citation>
    <scope>NUCLEOTIDE SEQUENCE [LARGE SCALE GENOMIC DNA]</scope>
    <source>
        <strain evidence="12">ACAM 615</strain>
    </source>
</reference>
<evidence type="ECO:0000256" key="6">
    <source>
        <dbReference type="ARBA" id="ARBA00022729"/>
    </source>
</evidence>
<accession>K6Y9C7</accession>
<dbReference type="InterPro" id="IPR004564">
    <property type="entry name" value="OM_lipoprot_carrier_LolA-like"/>
</dbReference>
<dbReference type="NCBIfam" id="TIGR00547">
    <property type="entry name" value="lolA"/>
    <property type="match status" value="1"/>
</dbReference>
<keyword evidence="6 10" id="KW-0732">Signal</keyword>
<dbReference type="InterPro" id="IPR029046">
    <property type="entry name" value="LolA/LolB/LppX"/>
</dbReference>
<dbReference type="CDD" id="cd16325">
    <property type="entry name" value="LolA"/>
    <property type="match status" value="1"/>
</dbReference>
<keyword evidence="7 10" id="KW-0574">Periplasm</keyword>
<dbReference type="AlphaFoldDB" id="K6Y9C7"/>
<proteinExistence type="inferred from homology"/>
<dbReference type="SUPFAM" id="SSF89392">
    <property type="entry name" value="Prokaryotic lipoproteins and lipoprotein localization factors"/>
    <property type="match status" value="1"/>
</dbReference>
<keyword evidence="12" id="KW-1185">Reference proteome</keyword>
<comment type="function">
    <text evidence="10">Participates in the translocation of lipoproteins from the inner membrane to the outer membrane. Only forms a complex with a lipoprotein if the residue after the N-terminal Cys is not an aspartate (The Asp acts as a targeting signal to indicate that the lipoprotein should stay in the inner membrane).</text>
</comment>
<keyword evidence="11" id="KW-0449">Lipoprotein</keyword>
<evidence type="ECO:0000313" key="11">
    <source>
        <dbReference type="EMBL" id="GAC29324.1"/>
    </source>
</evidence>
<evidence type="ECO:0000256" key="7">
    <source>
        <dbReference type="ARBA" id="ARBA00022764"/>
    </source>
</evidence>
<evidence type="ECO:0000256" key="8">
    <source>
        <dbReference type="ARBA" id="ARBA00022927"/>
    </source>
</evidence>
<evidence type="ECO:0000256" key="1">
    <source>
        <dbReference type="ARBA" id="ARBA00004418"/>
    </source>
</evidence>
<name>K6Y9C7_9ALTE</name>
<dbReference type="Pfam" id="PF03548">
    <property type="entry name" value="LolA"/>
    <property type="match status" value="1"/>
</dbReference>
<dbReference type="InterPro" id="IPR018323">
    <property type="entry name" value="OM_lipoprot_carrier_LolA_Pbac"/>
</dbReference>
<dbReference type="PANTHER" id="PTHR35869:SF1">
    <property type="entry name" value="OUTER-MEMBRANE LIPOPROTEIN CARRIER PROTEIN"/>
    <property type="match status" value="1"/>
</dbReference>
<comment type="similarity">
    <text evidence="2 10">Belongs to the LolA family.</text>
</comment>
<protein>
    <recommendedName>
        <fullName evidence="4 10">Outer-membrane lipoprotein carrier protein</fullName>
    </recommendedName>
</protein>
<dbReference type="OrthoDB" id="9787361at2"/>
<keyword evidence="8 10" id="KW-0653">Protein transport</keyword>
<comment type="subunit">
    <text evidence="3 10">Monomer.</text>
</comment>
<dbReference type="GO" id="GO:0042953">
    <property type="term" value="P:lipoprotein transport"/>
    <property type="evidence" value="ECO:0007669"/>
    <property type="project" value="InterPro"/>
</dbReference>
<feature type="signal peptide" evidence="10">
    <location>
        <begin position="1"/>
        <end position="39"/>
    </location>
</feature>
<keyword evidence="5 10" id="KW-0813">Transport</keyword>
<evidence type="ECO:0000256" key="3">
    <source>
        <dbReference type="ARBA" id="ARBA00011245"/>
    </source>
</evidence>